<dbReference type="EMBL" id="NAJN01000026">
    <property type="protein sequence ID" value="TKA81406.1"/>
    <property type="molecule type" value="Genomic_DNA"/>
</dbReference>
<evidence type="ECO:0000256" key="2">
    <source>
        <dbReference type="ARBA" id="ARBA00004574"/>
    </source>
</evidence>
<comment type="subunit">
    <text evidence="4">Component of the EKC/KEOPS complex composed of at least BUD32, CGI121, GON7, KAE1 and PCC1; the whole complex dimerizes.</text>
</comment>
<sequence>MPPAPNSATLEAVYTSSASTQTFSHPLPSASSATSSVQEKTAYLSILRASAAQLQGEVNTFLTQKMEEDRAAEGKAKVDDEKEEENYGEEPGSVDAAGRESRGREMCAQASERSYPTCPVRKQRGHRASSPLSNRPQPHCIPRGQPGKPRAGAGKHKDGGSVGEGDGIGVAPVEDQEGWGCEYRVIP</sequence>
<keyword evidence="10" id="KW-0010">Activator</keyword>
<comment type="similarity">
    <text evidence="3">Belongs to the GON7 family.</text>
</comment>
<keyword evidence="11" id="KW-0804">Transcription</keyword>
<name>A0A4U0XY57_9PEZI</name>
<proteinExistence type="inferred from homology"/>
<gene>
    <name evidence="15" type="ORF">B0A49_00865</name>
</gene>
<evidence type="ECO:0000256" key="3">
    <source>
        <dbReference type="ARBA" id="ARBA00008529"/>
    </source>
</evidence>
<accession>A0A4U0XY57</accession>
<evidence type="ECO:0000256" key="14">
    <source>
        <dbReference type="SAM" id="MobiDB-lite"/>
    </source>
</evidence>
<evidence type="ECO:0000313" key="15">
    <source>
        <dbReference type="EMBL" id="TKA81406.1"/>
    </source>
</evidence>
<evidence type="ECO:0000313" key="16">
    <source>
        <dbReference type="Proteomes" id="UP000308768"/>
    </source>
</evidence>
<keyword evidence="6" id="KW-0158">Chromosome</keyword>
<dbReference type="AlphaFoldDB" id="A0A4U0XY57"/>
<keyword evidence="12" id="KW-0539">Nucleus</keyword>
<dbReference type="GO" id="GO:0000781">
    <property type="term" value="C:chromosome, telomeric region"/>
    <property type="evidence" value="ECO:0007669"/>
    <property type="project" value="UniProtKB-SubCell"/>
</dbReference>
<evidence type="ECO:0000256" key="6">
    <source>
        <dbReference type="ARBA" id="ARBA00022454"/>
    </source>
</evidence>
<dbReference type="Proteomes" id="UP000308768">
    <property type="component" value="Unassembled WGS sequence"/>
</dbReference>
<keyword evidence="8" id="KW-0779">Telomere</keyword>
<evidence type="ECO:0000256" key="5">
    <source>
        <dbReference type="ARBA" id="ARBA00019746"/>
    </source>
</evidence>
<comment type="function">
    <text evidence="13">Component of the EKC/KEOPS complex that is required for the formation of a threonylcarbamoyl group on adenosine at position 37 (t(6)A37) in tRNAs that read codons beginning with adenine. The complex is probably involved in the transfer of the threonylcarbamoyl moiety of threonylcarbamoyl-AMP (TC-AMP) to the N6 group of A37. GON7 likely plays a supporting role to the catalytic subunit KAE1 in the complex. The EKC/KEOPS complex also promotes both telomere uncapping and telomere elongation. The complex is required for efficient recruitment of transcriptional coactivators.</text>
</comment>
<evidence type="ECO:0000256" key="8">
    <source>
        <dbReference type="ARBA" id="ARBA00022895"/>
    </source>
</evidence>
<keyword evidence="7" id="KW-0819">tRNA processing</keyword>
<keyword evidence="16" id="KW-1185">Reference proteome</keyword>
<evidence type="ECO:0000256" key="11">
    <source>
        <dbReference type="ARBA" id="ARBA00023163"/>
    </source>
</evidence>
<organism evidence="15 16">
    <name type="scientific">Cryomyces minteri</name>
    <dbReference type="NCBI Taxonomy" id="331657"/>
    <lineage>
        <taxon>Eukaryota</taxon>
        <taxon>Fungi</taxon>
        <taxon>Dikarya</taxon>
        <taxon>Ascomycota</taxon>
        <taxon>Pezizomycotina</taxon>
        <taxon>Dothideomycetes</taxon>
        <taxon>Dothideomycetes incertae sedis</taxon>
        <taxon>Cryomyces</taxon>
    </lineage>
</organism>
<evidence type="ECO:0000256" key="13">
    <source>
        <dbReference type="ARBA" id="ARBA00025393"/>
    </source>
</evidence>
<dbReference type="GO" id="GO:0005634">
    <property type="term" value="C:nucleus"/>
    <property type="evidence" value="ECO:0007669"/>
    <property type="project" value="UniProtKB-SubCell"/>
</dbReference>
<evidence type="ECO:0000256" key="10">
    <source>
        <dbReference type="ARBA" id="ARBA00023159"/>
    </source>
</evidence>
<dbReference type="OrthoDB" id="2288868at2759"/>
<evidence type="ECO:0000256" key="12">
    <source>
        <dbReference type="ARBA" id="ARBA00023242"/>
    </source>
</evidence>
<evidence type="ECO:0000256" key="7">
    <source>
        <dbReference type="ARBA" id="ARBA00022694"/>
    </source>
</evidence>
<reference evidence="15 16" key="1">
    <citation type="submission" date="2017-03" db="EMBL/GenBank/DDBJ databases">
        <title>Genomes of endolithic fungi from Antarctica.</title>
        <authorList>
            <person name="Coleine C."/>
            <person name="Masonjones S."/>
            <person name="Stajich J.E."/>
        </authorList>
    </citation>
    <scope>NUCLEOTIDE SEQUENCE [LARGE SCALE GENOMIC DNA]</scope>
    <source>
        <strain evidence="15 16">CCFEE 5187</strain>
    </source>
</reference>
<feature type="region of interest" description="Disordered" evidence="14">
    <location>
        <begin position="63"/>
        <end position="174"/>
    </location>
</feature>
<feature type="region of interest" description="Disordered" evidence="14">
    <location>
        <begin position="17"/>
        <end position="38"/>
    </location>
</feature>
<evidence type="ECO:0000256" key="4">
    <source>
        <dbReference type="ARBA" id="ARBA00011534"/>
    </source>
</evidence>
<evidence type="ECO:0000256" key="9">
    <source>
        <dbReference type="ARBA" id="ARBA00023015"/>
    </source>
</evidence>
<dbReference type="Pfam" id="PF08738">
    <property type="entry name" value="Gon7"/>
    <property type="match status" value="1"/>
</dbReference>
<dbReference type="InterPro" id="IPR014849">
    <property type="entry name" value="EKC/KEOPS_Gon7"/>
</dbReference>
<comment type="subcellular location">
    <subcellularLocation>
        <location evidence="2">Chromosome</location>
        <location evidence="2">Telomere</location>
    </subcellularLocation>
    <subcellularLocation>
        <location evidence="1">Nucleus</location>
    </subcellularLocation>
</comment>
<protein>
    <recommendedName>
        <fullName evidence="5">EKC/KEOPS complex subunit GON7</fullName>
    </recommendedName>
</protein>
<evidence type="ECO:0000256" key="1">
    <source>
        <dbReference type="ARBA" id="ARBA00004123"/>
    </source>
</evidence>
<keyword evidence="9" id="KW-0805">Transcription regulation</keyword>
<feature type="compositionally biased region" description="Basic and acidic residues" evidence="14">
    <location>
        <begin position="65"/>
        <end position="80"/>
    </location>
</feature>
<comment type="caution">
    <text evidence="15">The sequence shown here is derived from an EMBL/GenBank/DDBJ whole genome shotgun (WGS) entry which is preliminary data.</text>
</comment>
<dbReference type="GO" id="GO:0008033">
    <property type="term" value="P:tRNA processing"/>
    <property type="evidence" value="ECO:0007669"/>
    <property type="project" value="UniProtKB-KW"/>
</dbReference>